<feature type="compositionally biased region" description="Low complexity" evidence="1">
    <location>
        <begin position="61"/>
        <end position="76"/>
    </location>
</feature>
<feature type="region of interest" description="Disordered" evidence="1">
    <location>
        <begin position="1"/>
        <end position="42"/>
    </location>
</feature>
<organism evidence="3 4">
    <name type="scientific">Puccinia graminis f. sp. tritici</name>
    <dbReference type="NCBI Taxonomy" id="56615"/>
    <lineage>
        <taxon>Eukaryota</taxon>
        <taxon>Fungi</taxon>
        <taxon>Dikarya</taxon>
        <taxon>Basidiomycota</taxon>
        <taxon>Pucciniomycotina</taxon>
        <taxon>Pucciniomycetes</taxon>
        <taxon>Pucciniales</taxon>
        <taxon>Pucciniaceae</taxon>
        <taxon>Puccinia</taxon>
    </lineage>
</organism>
<feature type="region of interest" description="Disordered" evidence="1">
    <location>
        <begin position="59"/>
        <end position="83"/>
    </location>
</feature>
<proteinExistence type="predicted"/>
<feature type="compositionally biased region" description="Polar residues" evidence="1">
    <location>
        <begin position="485"/>
        <end position="501"/>
    </location>
</feature>
<dbReference type="AlphaFoldDB" id="A0A5B0P6K5"/>
<evidence type="ECO:0000313" key="3">
    <source>
        <dbReference type="EMBL" id="KAA1097125.1"/>
    </source>
</evidence>
<evidence type="ECO:0000313" key="2">
    <source>
        <dbReference type="EMBL" id="KAA1093384.1"/>
    </source>
</evidence>
<dbReference type="Proteomes" id="UP000325313">
    <property type="component" value="Unassembled WGS sequence"/>
</dbReference>
<dbReference type="EMBL" id="VDEP01000374">
    <property type="protein sequence ID" value="KAA1093384.1"/>
    <property type="molecule type" value="Genomic_DNA"/>
</dbReference>
<gene>
    <name evidence="2" type="ORF">PGTUg99_000407</name>
    <name evidence="3" type="ORF">PGTUg99_008986</name>
</gene>
<feature type="region of interest" description="Disordered" evidence="1">
    <location>
        <begin position="481"/>
        <end position="530"/>
    </location>
</feature>
<dbReference type="EMBL" id="VDEP01000352">
    <property type="protein sequence ID" value="KAA1097125.1"/>
    <property type="molecule type" value="Genomic_DNA"/>
</dbReference>
<feature type="compositionally biased region" description="Low complexity" evidence="1">
    <location>
        <begin position="1"/>
        <end position="13"/>
    </location>
</feature>
<accession>A0A5B0P6K5</accession>
<comment type="caution">
    <text evidence="3">The sequence shown here is derived from an EMBL/GenBank/DDBJ whole genome shotgun (WGS) entry which is preliminary data.</text>
</comment>
<name>A0A5B0P6K5_PUCGR</name>
<evidence type="ECO:0000313" key="4">
    <source>
        <dbReference type="Proteomes" id="UP000325313"/>
    </source>
</evidence>
<evidence type="ECO:0000256" key="1">
    <source>
        <dbReference type="SAM" id="MobiDB-lite"/>
    </source>
</evidence>
<reference evidence="3 4" key="1">
    <citation type="submission" date="2019-05" db="EMBL/GenBank/DDBJ databases">
        <title>Emergence of the Ug99 lineage of the wheat stem rust pathogen through somatic hybridization.</title>
        <authorList>
            <person name="Li F."/>
            <person name="Upadhyaya N.M."/>
            <person name="Sperschneider J."/>
            <person name="Matny O."/>
            <person name="Nguyen-Phuc H."/>
            <person name="Mago R."/>
            <person name="Raley C."/>
            <person name="Miller M.E."/>
            <person name="Silverstein K.A.T."/>
            <person name="Henningsen E."/>
            <person name="Hirsch C.D."/>
            <person name="Visser B."/>
            <person name="Pretorius Z.A."/>
            <person name="Steffenson B.J."/>
            <person name="Schwessinger B."/>
            <person name="Dodds P.N."/>
            <person name="Figueroa M."/>
        </authorList>
    </citation>
    <scope>NUCLEOTIDE SEQUENCE [LARGE SCALE GENOMIC DNA]</scope>
    <source>
        <strain evidence="3 4">Ug99</strain>
    </source>
</reference>
<protein>
    <submittedName>
        <fullName evidence="3">Uncharacterized protein</fullName>
    </submittedName>
</protein>
<feature type="compositionally biased region" description="Gly residues" evidence="1">
    <location>
        <begin position="14"/>
        <end position="32"/>
    </location>
</feature>
<sequence length="530" mass="58699">MNPDIPDDNPSGDNPGGDQSGDQEGGQTGPPEGGAVDSEHNWISDVVDGVQANITNEANRSTTAGDTTQGGSQSSGVLNLGGVTDRSRLEADFVVDHARGERANVEERETRLREERRVRKIANKATINEHCDAYSRGIQHFLKFFLGGPTVPQDYPASPTPDEKGGLYWVDKRSKIILEQLERLRTSLSAKSPAEQDFYLAQAEKEIRKKIVLPAFHPAPRKGDLGGGRPISLQTKGDVERALALAGISRFTFDWNVPRDEDSAWNSVVIEVMGKKSVEWLRQTMKISEEEEAQAAAIIKRWLQTKSREIQQYGEMDITEYNKIKSKKSTKALYMRWRKKIKEERCRVADQIFKGIPQLAVVLEDKDCHSDIEDAQEGVNPVRVFPGYRSIHLTNILHNLDRMVQAQTTHHKKIETNKKMYARSASNHAPTVGGAIGVARDWPIDCYDETFWKGLSQFERDTISKVPAVNIQQLAETLAEMCRRGTSSRSSGQPDQGVTSRGQKRGQLGDGHDGGEVGGVAGPSGSMNID</sequence>